<dbReference type="EMBL" id="CP103300">
    <property type="protein sequence ID" value="UYM16135.1"/>
    <property type="molecule type" value="Genomic_DNA"/>
</dbReference>
<dbReference type="CDD" id="cd00082">
    <property type="entry name" value="HisKA"/>
    <property type="match status" value="1"/>
</dbReference>
<evidence type="ECO:0000256" key="4">
    <source>
        <dbReference type="ARBA" id="ARBA00022679"/>
    </source>
</evidence>
<feature type="transmembrane region" description="Helical" evidence="8">
    <location>
        <begin position="12"/>
        <end position="32"/>
    </location>
</feature>
<name>A0ABY6GTN5_9GAMM</name>
<evidence type="ECO:0000256" key="7">
    <source>
        <dbReference type="ARBA" id="ARBA00022989"/>
    </source>
</evidence>
<keyword evidence="6 10" id="KW-0418">Kinase</keyword>
<evidence type="ECO:0000256" key="6">
    <source>
        <dbReference type="ARBA" id="ARBA00022777"/>
    </source>
</evidence>
<reference evidence="10" key="1">
    <citation type="submission" date="2022-10" db="EMBL/GenBank/DDBJ databases">
        <title>Completed Genome Sequence of two octocoral isolated bacterium, Endozoicomonas euniceicola EF212T and Endozoicomonas gorgoniicola PS125T.</title>
        <authorList>
            <person name="Chiou Y.-J."/>
            <person name="Chen Y.-H."/>
        </authorList>
    </citation>
    <scope>NUCLEOTIDE SEQUENCE</scope>
    <source>
        <strain evidence="10">EF212</strain>
    </source>
</reference>
<dbReference type="PANTHER" id="PTHR45436:SF5">
    <property type="entry name" value="SENSOR HISTIDINE KINASE TRCS"/>
    <property type="match status" value="1"/>
</dbReference>
<dbReference type="SUPFAM" id="SSF55874">
    <property type="entry name" value="ATPase domain of HSP90 chaperone/DNA topoisomerase II/histidine kinase"/>
    <property type="match status" value="1"/>
</dbReference>
<dbReference type="PANTHER" id="PTHR45436">
    <property type="entry name" value="SENSOR HISTIDINE KINASE YKOH"/>
    <property type="match status" value="1"/>
</dbReference>
<evidence type="ECO:0000259" key="9">
    <source>
        <dbReference type="PROSITE" id="PS50109"/>
    </source>
</evidence>
<organism evidence="10 11">
    <name type="scientific">Endozoicomonas euniceicola</name>
    <dbReference type="NCBI Taxonomy" id="1234143"/>
    <lineage>
        <taxon>Bacteria</taxon>
        <taxon>Pseudomonadati</taxon>
        <taxon>Pseudomonadota</taxon>
        <taxon>Gammaproteobacteria</taxon>
        <taxon>Oceanospirillales</taxon>
        <taxon>Endozoicomonadaceae</taxon>
        <taxon>Endozoicomonas</taxon>
    </lineage>
</organism>
<dbReference type="InterPro" id="IPR005467">
    <property type="entry name" value="His_kinase_dom"/>
</dbReference>
<keyword evidence="8" id="KW-0472">Membrane</keyword>
<feature type="transmembrane region" description="Helical" evidence="8">
    <location>
        <begin position="153"/>
        <end position="176"/>
    </location>
</feature>
<keyword evidence="7 8" id="KW-1133">Transmembrane helix</keyword>
<dbReference type="InterPro" id="IPR050428">
    <property type="entry name" value="TCS_sensor_his_kinase"/>
</dbReference>
<keyword evidence="4" id="KW-0808">Transferase</keyword>
<dbReference type="Pfam" id="PF00512">
    <property type="entry name" value="HisKA"/>
    <property type="match status" value="1"/>
</dbReference>
<dbReference type="GO" id="GO:0016301">
    <property type="term" value="F:kinase activity"/>
    <property type="evidence" value="ECO:0007669"/>
    <property type="project" value="UniProtKB-KW"/>
</dbReference>
<evidence type="ECO:0000313" key="11">
    <source>
        <dbReference type="Proteomes" id="UP001163255"/>
    </source>
</evidence>
<dbReference type="EC" id="2.7.13.3" evidence="2"/>
<dbReference type="Pfam" id="PF02518">
    <property type="entry name" value="HATPase_c"/>
    <property type="match status" value="1"/>
</dbReference>
<accession>A0ABY6GTN5</accession>
<feature type="domain" description="Histidine kinase" evidence="9">
    <location>
        <begin position="240"/>
        <end position="436"/>
    </location>
</feature>
<dbReference type="Proteomes" id="UP001163255">
    <property type="component" value="Chromosome"/>
</dbReference>
<dbReference type="InterPro" id="IPR036097">
    <property type="entry name" value="HisK_dim/P_sf"/>
</dbReference>
<dbReference type="Gene3D" id="1.10.287.130">
    <property type="match status" value="1"/>
</dbReference>
<evidence type="ECO:0000256" key="5">
    <source>
        <dbReference type="ARBA" id="ARBA00022692"/>
    </source>
</evidence>
<comment type="catalytic activity">
    <reaction evidence="1">
        <text>ATP + protein L-histidine = ADP + protein N-phospho-L-histidine.</text>
        <dbReference type="EC" id="2.7.13.3"/>
    </reaction>
</comment>
<evidence type="ECO:0000256" key="8">
    <source>
        <dbReference type="SAM" id="Phobius"/>
    </source>
</evidence>
<dbReference type="PROSITE" id="PS50109">
    <property type="entry name" value="HIS_KIN"/>
    <property type="match status" value="1"/>
</dbReference>
<dbReference type="Gene3D" id="3.30.565.10">
    <property type="entry name" value="Histidine kinase-like ATPase, C-terminal domain"/>
    <property type="match status" value="1"/>
</dbReference>
<dbReference type="SMART" id="SM00388">
    <property type="entry name" value="HisKA"/>
    <property type="match status" value="1"/>
</dbReference>
<evidence type="ECO:0000256" key="2">
    <source>
        <dbReference type="ARBA" id="ARBA00012438"/>
    </source>
</evidence>
<keyword evidence="5 8" id="KW-0812">Transmembrane</keyword>
<keyword evidence="11" id="KW-1185">Reference proteome</keyword>
<evidence type="ECO:0000313" key="10">
    <source>
        <dbReference type="EMBL" id="UYM16135.1"/>
    </source>
</evidence>
<protein>
    <recommendedName>
        <fullName evidence="2">histidine kinase</fullName>
        <ecNumber evidence="2">2.7.13.3</ecNumber>
    </recommendedName>
</protein>
<dbReference type="SUPFAM" id="SSF47384">
    <property type="entry name" value="Homodimeric domain of signal transducing histidine kinase"/>
    <property type="match status" value="1"/>
</dbReference>
<proteinExistence type="predicted"/>
<sequence length="440" mass="49632">MSRLLSSIRRDIWISIAGILTIVVTVYSYILVATSFKTMDDHLGEELRAEIRVLAEKYRQTGTLNMTPYPDTVTYLASKGLPEWLQQLVDDGKLAPDSPYIEHPVSEDENGTEASFIFIPVHENNDRMYLVYYSTELNEQTWKTASQAVMRSFLTIIIPAAVVMILLILLVAGRLLRRLSSDALKLSEFAACCIDQTYNTQSDIRDSLNYQENREVASTLKNSLLKIQALASREQQFLRNASHELRTPIAITRASLDILEHQGCLSDLKANAPWQRINRANRNMQLLTETLLWLGSDKSAALTKQPCDLKLLISEICDEHQYLLTGKPVSFEIDVRCDREYTTAIQLLRIVLANLIRNSCQYTDEGFVRIVIDDQKIIVEDSGRGFAGSESQPDHEGFGLGLNLALQIVEQQGWQLDISSTSDGGAKVTLDFCEERFLTT</sequence>
<keyword evidence="3" id="KW-0597">Phosphoprotein</keyword>
<dbReference type="InterPro" id="IPR003661">
    <property type="entry name" value="HisK_dim/P_dom"/>
</dbReference>
<gene>
    <name evidence="10" type="ORF">NX720_25605</name>
</gene>
<dbReference type="InterPro" id="IPR003594">
    <property type="entry name" value="HATPase_dom"/>
</dbReference>
<dbReference type="RefSeq" id="WP_262598440.1">
    <property type="nucleotide sequence ID" value="NZ_CP103300.1"/>
</dbReference>
<dbReference type="InterPro" id="IPR036890">
    <property type="entry name" value="HATPase_C_sf"/>
</dbReference>
<evidence type="ECO:0000256" key="3">
    <source>
        <dbReference type="ARBA" id="ARBA00022553"/>
    </source>
</evidence>
<dbReference type="SMART" id="SM00387">
    <property type="entry name" value="HATPase_c"/>
    <property type="match status" value="1"/>
</dbReference>
<evidence type="ECO:0000256" key="1">
    <source>
        <dbReference type="ARBA" id="ARBA00000085"/>
    </source>
</evidence>